<dbReference type="PANTHER" id="PTHR46206:SF1">
    <property type="entry name" value="P450, PUTATIVE (EUROFUNG)-RELATED"/>
    <property type="match status" value="1"/>
</dbReference>
<evidence type="ECO:0000256" key="1">
    <source>
        <dbReference type="ARBA" id="ARBA00001971"/>
    </source>
</evidence>
<dbReference type="CDD" id="cd11041">
    <property type="entry name" value="CYP503A1-like"/>
    <property type="match status" value="1"/>
</dbReference>
<dbReference type="InterPro" id="IPR036396">
    <property type="entry name" value="Cyt_P450_sf"/>
</dbReference>
<reference evidence="8" key="1">
    <citation type="submission" date="2019-04" db="EMBL/GenBank/DDBJ databases">
        <title>Friends and foes A comparative genomics studyof 23 Aspergillus species from section Flavi.</title>
        <authorList>
            <consortium name="DOE Joint Genome Institute"/>
            <person name="Kjaerbolling I."/>
            <person name="Vesth T."/>
            <person name="Frisvad J.C."/>
            <person name="Nybo J.L."/>
            <person name="Theobald S."/>
            <person name="Kildgaard S."/>
            <person name="Isbrandt T."/>
            <person name="Kuo A."/>
            <person name="Sato A."/>
            <person name="Lyhne E.K."/>
            <person name="Kogle M.E."/>
            <person name="Wiebenga A."/>
            <person name="Kun R.S."/>
            <person name="Lubbers R.J."/>
            <person name="Makela M.R."/>
            <person name="Barry K."/>
            <person name="Chovatia M."/>
            <person name="Clum A."/>
            <person name="Daum C."/>
            <person name="Haridas S."/>
            <person name="He G."/>
            <person name="LaButti K."/>
            <person name="Lipzen A."/>
            <person name="Mondo S."/>
            <person name="Riley R."/>
            <person name="Salamov A."/>
            <person name="Simmons B.A."/>
            <person name="Magnuson J.K."/>
            <person name="Henrissat B."/>
            <person name="Mortensen U.H."/>
            <person name="Larsen T.O."/>
            <person name="Devries R.P."/>
            <person name="Grigoriev I.V."/>
            <person name="Machida M."/>
            <person name="Baker S.E."/>
            <person name="Andersen M.R."/>
        </authorList>
    </citation>
    <scope>NUCLEOTIDE SEQUENCE [LARGE SCALE GENOMIC DNA]</scope>
    <source>
        <strain evidence="8">IBT 14317</strain>
    </source>
</reference>
<protein>
    <submittedName>
        <fullName evidence="8">Cytochrome P450</fullName>
    </submittedName>
</protein>
<dbReference type="SUPFAM" id="SSF48264">
    <property type="entry name" value="Cytochrome P450"/>
    <property type="match status" value="1"/>
</dbReference>
<name>A0A5N7CHP7_PETAA</name>
<keyword evidence="5" id="KW-0560">Oxidoreductase</keyword>
<proteinExistence type="inferred from homology"/>
<sequence>MVSVVAQLANPGELANLSTYSLGHSRYWADLGQFALVKTQLNNMMQSLIPAVDDKLQYIVLKVLGTVTGSWKEIDLDESIRMIVAGSSGRFTVGLPLCCNEDYLKRTLSIIDCVTITAIIGNCIPPILLPIVARLSSLDTWSNLIKIKNHITPQYHERMAALEKDTDDQPQDQLQVMLRFVQKKRSQEGYEIGIIATSLAASNFVSMHQTSGTAVQMLLNIIDSDKEFNTIAKLREEAERELGGGSWAKEEFMRMNGHDSVARESMSVTFPFGNRGLLRKVMKVGVVTDGGIPLKKGTIVAFLASQAQRDLAKFLESDKLDLWRFSCMVEKEQEKGEAKKPAYNANSFVATSPDHLPFGHGHHACSGHFLVDFELKMIVAYILKHYDLGFPREYNGKRPSNRQVAELQAPRVDWICSHVPGKPWVFLSGCTVISASVLYSFHCL</sequence>
<dbReference type="GO" id="GO:0019748">
    <property type="term" value="P:secondary metabolic process"/>
    <property type="evidence" value="ECO:0007669"/>
    <property type="project" value="UniProtKB-ARBA"/>
</dbReference>
<dbReference type="PANTHER" id="PTHR46206">
    <property type="entry name" value="CYTOCHROME P450"/>
    <property type="match status" value="1"/>
</dbReference>
<comment type="similarity">
    <text evidence="2">Belongs to the cytochrome P450 family.</text>
</comment>
<dbReference type="GO" id="GO:0005506">
    <property type="term" value="F:iron ion binding"/>
    <property type="evidence" value="ECO:0007669"/>
    <property type="project" value="InterPro"/>
</dbReference>
<keyword evidence="3" id="KW-0349">Heme</keyword>
<keyword evidence="4" id="KW-0479">Metal-binding</keyword>
<keyword evidence="6" id="KW-0408">Iron</keyword>
<dbReference type="InterPro" id="IPR001128">
    <property type="entry name" value="Cyt_P450"/>
</dbReference>
<evidence type="ECO:0000256" key="7">
    <source>
        <dbReference type="ARBA" id="ARBA00023033"/>
    </source>
</evidence>
<evidence type="ECO:0000256" key="6">
    <source>
        <dbReference type="ARBA" id="ARBA00023004"/>
    </source>
</evidence>
<dbReference type="Proteomes" id="UP000326877">
    <property type="component" value="Unassembled WGS sequence"/>
</dbReference>
<evidence type="ECO:0000256" key="2">
    <source>
        <dbReference type="ARBA" id="ARBA00010617"/>
    </source>
</evidence>
<dbReference type="GO" id="GO:0020037">
    <property type="term" value="F:heme binding"/>
    <property type="evidence" value="ECO:0007669"/>
    <property type="project" value="InterPro"/>
</dbReference>
<comment type="cofactor">
    <cofactor evidence="1">
        <name>heme</name>
        <dbReference type="ChEBI" id="CHEBI:30413"/>
    </cofactor>
</comment>
<dbReference type="GO" id="GO:0016705">
    <property type="term" value="F:oxidoreductase activity, acting on paired donors, with incorporation or reduction of molecular oxygen"/>
    <property type="evidence" value="ECO:0007669"/>
    <property type="project" value="InterPro"/>
</dbReference>
<dbReference type="AlphaFoldDB" id="A0A5N7CHP7"/>
<dbReference type="Pfam" id="PF00067">
    <property type="entry name" value="p450"/>
    <property type="match status" value="1"/>
</dbReference>
<evidence type="ECO:0000256" key="5">
    <source>
        <dbReference type="ARBA" id="ARBA00023002"/>
    </source>
</evidence>
<dbReference type="Gene3D" id="1.10.630.10">
    <property type="entry name" value="Cytochrome P450"/>
    <property type="match status" value="1"/>
</dbReference>
<dbReference type="EMBL" id="ML735232">
    <property type="protein sequence ID" value="KAE8393053.1"/>
    <property type="molecule type" value="Genomic_DNA"/>
</dbReference>
<dbReference type="OrthoDB" id="1844152at2759"/>
<keyword evidence="7" id="KW-0503">Monooxygenase</keyword>
<evidence type="ECO:0000256" key="4">
    <source>
        <dbReference type="ARBA" id="ARBA00022723"/>
    </source>
</evidence>
<dbReference type="GO" id="GO:0004497">
    <property type="term" value="F:monooxygenase activity"/>
    <property type="evidence" value="ECO:0007669"/>
    <property type="project" value="UniProtKB-KW"/>
</dbReference>
<gene>
    <name evidence="8" type="ORF">BDV23DRAFT_149990</name>
</gene>
<organism evidence="8">
    <name type="scientific">Petromyces alliaceus</name>
    <name type="common">Aspergillus alliaceus</name>
    <dbReference type="NCBI Taxonomy" id="209559"/>
    <lineage>
        <taxon>Eukaryota</taxon>
        <taxon>Fungi</taxon>
        <taxon>Dikarya</taxon>
        <taxon>Ascomycota</taxon>
        <taxon>Pezizomycotina</taxon>
        <taxon>Eurotiomycetes</taxon>
        <taxon>Eurotiomycetidae</taxon>
        <taxon>Eurotiales</taxon>
        <taxon>Aspergillaceae</taxon>
        <taxon>Aspergillus</taxon>
        <taxon>Aspergillus subgen. Circumdati</taxon>
    </lineage>
</organism>
<accession>A0A5N7CHP7</accession>
<evidence type="ECO:0000313" key="8">
    <source>
        <dbReference type="EMBL" id="KAE8393053.1"/>
    </source>
</evidence>
<evidence type="ECO:0000256" key="3">
    <source>
        <dbReference type="ARBA" id="ARBA00022617"/>
    </source>
</evidence>